<dbReference type="RefSeq" id="WP_172990876.1">
    <property type="nucleotide sequence ID" value="NZ_CP054038.1"/>
</dbReference>
<dbReference type="Gene3D" id="3.10.690.10">
    <property type="entry name" value="Bifunctional nuclease domain"/>
    <property type="match status" value="1"/>
</dbReference>
<dbReference type="EMBL" id="CP054038">
    <property type="protein sequence ID" value="QKJ20451.1"/>
    <property type="molecule type" value="Genomic_DNA"/>
</dbReference>
<evidence type="ECO:0000256" key="1">
    <source>
        <dbReference type="SAM" id="MobiDB-lite"/>
    </source>
</evidence>
<feature type="region of interest" description="Disordered" evidence="1">
    <location>
        <begin position="133"/>
        <end position="167"/>
    </location>
</feature>
<dbReference type="PANTHER" id="PTHR15160">
    <property type="entry name" value="VON HIPPEL-LINDAU PROTEIN"/>
    <property type="match status" value="1"/>
</dbReference>
<gene>
    <name evidence="3" type="ORF">HQM25_14500</name>
</gene>
<dbReference type="InterPro" id="IPR036104">
    <property type="entry name" value="BFN_sf"/>
</dbReference>
<dbReference type="Pfam" id="PF02577">
    <property type="entry name" value="BFN_dom"/>
    <property type="match status" value="1"/>
</dbReference>
<dbReference type="AlphaFoldDB" id="A0A7D4Q460"/>
<feature type="compositionally biased region" description="Acidic residues" evidence="1">
    <location>
        <begin position="135"/>
        <end position="150"/>
    </location>
</feature>
<evidence type="ECO:0000313" key="3">
    <source>
        <dbReference type="EMBL" id="QKJ20451.1"/>
    </source>
</evidence>
<dbReference type="SUPFAM" id="SSF103256">
    <property type="entry name" value="Hypothetical protein TM0160"/>
    <property type="match status" value="1"/>
</dbReference>
<dbReference type="Proteomes" id="UP000502498">
    <property type="component" value="Chromosome"/>
</dbReference>
<name>A0A7D4Q460_9MICO</name>
<dbReference type="InterPro" id="IPR003729">
    <property type="entry name" value="Bi_nuclease_dom"/>
</dbReference>
<accession>A0A7D4Q460</accession>
<evidence type="ECO:0000259" key="2">
    <source>
        <dbReference type="PROSITE" id="PS51658"/>
    </source>
</evidence>
<feature type="domain" description="BFN" evidence="2">
    <location>
        <begin position="1"/>
        <end position="133"/>
    </location>
</feature>
<organism evidence="3 4">
    <name type="scientific">Microbacterium hominis</name>
    <dbReference type="NCBI Taxonomy" id="162426"/>
    <lineage>
        <taxon>Bacteria</taxon>
        <taxon>Bacillati</taxon>
        <taxon>Actinomycetota</taxon>
        <taxon>Actinomycetes</taxon>
        <taxon>Micrococcales</taxon>
        <taxon>Microbacteriaceae</taxon>
        <taxon>Microbacterium</taxon>
    </lineage>
</organism>
<dbReference type="PANTHER" id="PTHR15160:SF1">
    <property type="entry name" value="VON HIPPEL-LINDAU DISEASE TUMOR SUPPRESSOR"/>
    <property type="match status" value="1"/>
</dbReference>
<protein>
    <submittedName>
        <fullName evidence="3">Bifunctional nuclease family protein</fullName>
    </submittedName>
</protein>
<proteinExistence type="predicted"/>
<feature type="compositionally biased region" description="Basic and acidic residues" evidence="1">
    <location>
        <begin position="151"/>
        <end position="167"/>
    </location>
</feature>
<sequence length="167" mass="17715">MIEVRVAGLAVDAAQQHVVLLKPVEGATGRVLPIWIGPQEATAILLAVEGRNPPRPLTADLLLSAVTALGAELDHVDVTRLVDGTYYAEVVLSRDSGPVVLDARPSDAIALAVRTGVALSVAEAVWVEGAIIDPTESDEEDAEPDPDESVSEFRRFLDGVDPEDFRG</sequence>
<dbReference type="PROSITE" id="PS51658">
    <property type="entry name" value="BFN"/>
    <property type="match status" value="1"/>
</dbReference>
<reference evidence="3 4" key="1">
    <citation type="submission" date="2020-05" db="EMBL/GenBank/DDBJ databases">
        <title>Strain PA2F3 complete genome.</title>
        <authorList>
            <person name="Kim Y.-S."/>
            <person name="Kim S.-J."/>
            <person name="Jung H.-k."/>
            <person name="Kim S.-E."/>
            <person name="Kim K.-H."/>
        </authorList>
    </citation>
    <scope>NUCLEOTIDE SEQUENCE [LARGE SCALE GENOMIC DNA]</scope>
    <source>
        <strain evidence="3 4">PA2F3</strain>
    </source>
</reference>
<evidence type="ECO:0000313" key="4">
    <source>
        <dbReference type="Proteomes" id="UP000502498"/>
    </source>
</evidence>
<dbReference type="GO" id="GO:0004518">
    <property type="term" value="F:nuclease activity"/>
    <property type="evidence" value="ECO:0007669"/>
    <property type="project" value="InterPro"/>
</dbReference>